<dbReference type="Proteomes" id="UP001596303">
    <property type="component" value="Unassembled WGS sequence"/>
</dbReference>
<feature type="transmembrane region" description="Helical" evidence="5">
    <location>
        <begin position="299"/>
        <end position="321"/>
    </location>
</feature>
<evidence type="ECO:0000256" key="5">
    <source>
        <dbReference type="SAM" id="Phobius"/>
    </source>
</evidence>
<evidence type="ECO:0000259" key="7">
    <source>
        <dbReference type="PROSITE" id="PS50885"/>
    </source>
</evidence>
<dbReference type="Gene3D" id="6.10.340.10">
    <property type="match status" value="1"/>
</dbReference>
<keyword evidence="5" id="KW-1133">Transmembrane helix</keyword>
<dbReference type="InterPro" id="IPR004089">
    <property type="entry name" value="MCPsignal_dom"/>
</dbReference>
<feature type="domain" description="HBM" evidence="8">
    <location>
        <begin position="49"/>
        <end position="289"/>
    </location>
</feature>
<name>A0ABW1S6L6_9PROT</name>
<evidence type="ECO:0000256" key="4">
    <source>
        <dbReference type="SAM" id="MobiDB-lite"/>
    </source>
</evidence>
<proteinExistence type="inferred from homology"/>
<dbReference type="SMART" id="SM00283">
    <property type="entry name" value="MA"/>
    <property type="match status" value="1"/>
</dbReference>
<organism evidence="9 10">
    <name type="scientific">Ponticaulis profundi</name>
    <dbReference type="NCBI Taxonomy" id="2665222"/>
    <lineage>
        <taxon>Bacteria</taxon>
        <taxon>Pseudomonadati</taxon>
        <taxon>Pseudomonadota</taxon>
        <taxon>Alphaproteobacteria</taxon>
        <taxon>Hyphomonadales</taxon>
        <taxon>Hyphomonadaceae</taxon>
        <taxon>Ponticaulis</taxon>
    </lineage>
</organism>
<dbReference type="InterPro" id="IPR032255">
    <property type="entry name" value="HBM"/>
</dbReference>
<comment type="caution">
    <text evidence="9">The sequence shown here is derived from an EMBL/GenBank/DDBJ whole genome shotgun (WGS) entry which is preliminary data.</text>
</comment>
<dbReference type="PROSITE" id="PS51753">
    <property type="entry name" value="HBM"/>
    <property type="match status" value="1"/>
</dbReference>
<dbReference type="RefSeq" id="WP_377375337.1">
    <property type="nucleotide sequence ID" value="NZ_JBHSSW010000003.1"/>
</dbReference>
<sequence length="673" mass="72308">MSLSWFANLKISTKIYAGFGLLVLLLIVSGTLGISSLTGSGNNLSTYRDYARNTNAASRVQANLLSARLGVKDFIIEGNQAAIDRFRERAAATQRLIDEAMTLDMPDAQIEQLSDINLEFGDYKNVFEEIVVLQEQRNQRVNTQLNVAGPAMETALSEIMMSAYRDEDTMAAYMAGVAQRHLLSGRLLGQKYLLQNDPAVADATLARFADMKSALSELLENLENPTRRALVAETEANLAIYEDAFTNVRSIIQSRNDLIDNQLDVIGPDIANRIEGMKLAYKDLQDALGPKAERELRSAIWLTIGGVIAAVLVAAIAGWIIGRMISLPVRAITEVMQRLSNNDLDVEIEGRSRKDEIGEMASSVQVFKENAIAVKALEAEQAQAKERAEADKRAAMRALADEFQNSVGSIVDSVTAAATQMRSSAENLSAIAEETSSQATTVSAAAEQANANGQSIASTAEELSASINEISRQINTTSNQTIEASGDASQTSGQMDTLRVSVEKVSEVIGLIQDIAEQTNLLALNATIEAARAGEAGKGFAVVASEVKNLANQTGRATQEIASQIAQMQGASNATIEAMLRIAEKIEGISSTATAVSSAAEEQGSATQEIVRSIRESAASTQQVSDTITGVRQAAEDTGRMSSETLEASKELSIQAERLRVEMDNFLDRVRAA</sequence>
<dbReference type="SMART" id="SM01358">
    <property type="entry name" value="HBM"/>
    <property type="match status" value="1"/>
</dbReference>
<dbReference type="Pfam" id="PF12729">
    <property type="entry name" value="4HB_MCP_1"/>
    <property type="match status" value="1"/>
</dbReference>
<keyword evidence="10" id="KW-1185">Reference proteome</keyword>
<evidence type="ECO:0000256" key="2">
    <source>
        <dbReference type="ARBA" id="ARBA00029447"/>
    </source>
</evidence>
<evidence type="ECO:0000313" key="10">
    <source>
        <dbReference type="Proteomes" id="UP001596303"/>
    </source>
</evidence>
<dbReference type="PANTHER" id="PTHR32089">
    <property type="entry name" value="METHYL-ACCEPTING CHEMOTAXIS PROTEIN MCPB"/>
    <property type="match status" value="1"/>
</dbReference>
<dbReference type="Pfam" id="PF00672">
    <property type="entry name" value="HAMP"/>
    <property type="match status" value="1"/>
</dbReference>
<protein>
    <submittedName>
        <fullName evidence="9">Methyl-accepting chemotaxis protein</fullName>
    </submittedName>
</protein>
<keyword evidence="5" id="KW-0812">Transmembrane</keyword>
<dbReference type="CDD" id="cd06225">
    <property type="entry name" value="HAMP"/>
    <property type="match status" value="1"/>
</dbReference>
<dbReference type="InterPro" id="IPR024478">
    <property type="entry name" value="HlyB_4HB_MCP"/>
</dbReference>
<dbReference type="Gene3D" id="1.10.287.950">
    <property type="entry name" value="Methyl-accepting chemotaxis protein"/>
    <property type="match status" value="1"/>
</dbReference>
<evidence type="ECO:0000259" key="8">
    <source>
        <dbReference type="PROSITE" id="PS51753"/>
    </source>
</evidence>
<accession>A0ABW1S6L6</accession>
<comment type="similarity">
    <text evidence="2">Belongs to the methyl-accepting chemotaxis (MCP) protein family.</text>
</comment>
<feature type="domain" description="HAMP" evidence="7">
    <location>
        <begin position="323"/>
        <end position="376"/>
    </location>
</feature>
<evidence type="ECO:0000313" key="9">
    <source>
        <dbReference type="EMBL" id="MFC6197057.1"/>
    </source>
</evidence>
<dbReference type="PANTHER" id="PTHR32089:SF112">
    <property type="entry name" value="LYSOZYME-LIKE PROTEIN-RELATED"/>
    <property type="match status" value="1"/>
</dbReference>
<gene>
    <name evidence="9" type="ORF">ACFQDM_03165</name>
</gene>
<dbReference type="SMART" id="SM00304">
    <property type="entry name" value="HAMP"/>
    <property type="match status" value="1"/>
</dbReference>
<dbReference type="SUPFAM" id="SSF58104">
    <property type="entry name" value="Methyl-accepting chemotaxis protein (MCP) signaling domain"/>
    <property type="match status" value="1"/>
</dbReference>
<feature type="region of interest" description="Disordered" evidence="4">
    <location>
        <begin position="476"/>
        <end position="495"/>
    </location>
</feature>
<evidence type="ECO:0000256" key="3">
    <source>
        <dbReference type="PROSITE-ProRule" id="PRU00284"/>
    </source>
</evidence>
<evidence type="ECO:0000259" key="6">
    <source>
        <dbReference type="PROSITE" id="PS50111"/>
    </source>
</evidence>
<feature type="domain" description="Methyl-accepting transducer" evidence="6">
    <location>
        <begin position="410"/>
        <end position="639"/>
    </location>
</feature>
<reference evidence="10" key="1">
    <citation type="journal article" date="2019" name="Int. J. Syst. Evol. Microbiol.">
        <title>The Global Catalogue of Microorganisms (GCM) 10K type strain sequencing project: providing services to taxonomists for standard genome sequencing and annotation.</title>
        <authorList>
            <consortium name="The Broad Institute Genomics Platform"/>
            <consortium name="The Broad Institute Genome Sequencing Center for Infectious Disease"/>
            <person name="Wu L."/>
            <person name="Ma J."/>
        </authorList>
    </citation>
    <scope>NUCLEOTIDE SEQUENCE [LARGE SCALE GENOMIC DNA]</scope>
    <source>
        <strain evidence="10">CGMCC-1.15741</strain>
    </source>
</reference>
<evidence type="ECO:0000256" key="1">
    <source>
        <dbReference type="ARBA" id="ARBA00023224"/>
    </source>
</evidence>
<dbReference type="EMBL" id="JBHSSW010000003">
    <property type="protein sequence ID" value="MFC6197057.1"/>
    <property type="molecule type" value="Genomic_DNA"/>
</dbReference>
<dbReference type="PROSITE" id="PS50885">
    <property type="entry name" value="HAMP"/>
    <property type="match status" value="1"/>
</dbReference>
<dbReference type="InterPro" id="IPR003660">
    <property type="entry name" value="HAMP_dom"/>
</dbReference>
<dbReference type="PROSITE" id="PS50111">
    <property type="entry name" value="CHEMOTAXIS_TRANSDUC_2"/>
    <property type="match status" value="1"/>
</dbReference>
<keyword evidence="1 3" id="KW-0807">Transducer</keyword>
<dbReference type="Pfam" id="PF00015">
    <property type="entry name" value="MCPsignal"/>
    <property type="match status" value="1"/>
</dbReference>
<keyword evidence="5" id="KW-0472">Membrane</keyword>